<dbReference type="Proteomes" id="UP000263957">
    <property type="component" value="Unassembled WGS sequence"/>
</dbReference>
<name>A0A059DX48_9PROT</name>
<evidence type="ECO:0000313" key="5">
    <source>
        <dbReference type="Proteomes" id="UP000024547"/>
    </source>
</evidence>
<dbReference type="EMBL" id="DOGS01000180">
    <property type="protein sequence ID" value="HBQ48978.1"/>
    <property type="molecule type" value="Genomic_DNA"/>
</dbReference>
<protein>
    <submittedName>
        <fullName evidence="4">Uncharacterized protein</fullName>
    </submittedName>
</protein>
<proteinExistence type="predicted"/>
<dbReference type="Proteomes" id="UP000259173">
    <property type="component" value="Unassembled WGS sequence"/>
</dbReference>
<evidence type="ECO:0000313" key="2">
    <source>
        <dbReference type="EMBL" id="HAE94811.1"/>
    </source>
</evidence>
<dbReference type="STRING" id="1280948.HY36_11985"/>
<evidence type="ECO:0000313" key="7">
    <source>
        <dbReference type="Proteomes" id="UP000263957"/>
    </source>
</evidence>
<evidence type="ECO:0000313" key="3">
    <source>
        <dbReference type="EMBL" id="HBQ48978.1"/>
    </source>
</evidence>
<dbReference type="RefSeq" id="WP_035555683.1">
    <property type="nucleotide sequence ID" value="NZ_AWFH01000063.1"/>
</dbReference>
<gene>
    <name evidence="2" type="ORF">DCG65_09630</name>
    <name evidence="3" type="ORF">DD728_08845</name>
    <name evidence="4" type="ORF">HY36_11985</name>
</gene>
<organism evidence="4 5">
    <name type="scientific">Hyphomonas atlantica</name>
    <dbReference type="NCBI Taxonomy" id="1280948"/>
    <lineage>
        <taxon>Bacteria</taxon>
        <taxon>Pseudomonadati</taxon>
        <taxon>Pseudomonadota</taxon>
        <taxon>Alphaproteobacteria</taxon>
        <taxon>Hyphomonadales</taxon>
        <taxon>Hyphomonadaceae</taxon>
        <taxon>Hyphomonas</taxon>
    </lineage>
</organism>
<dbReference type="EMBL" id="DMBR01000291">
    <property type="protein sequence ID" value="HAE94811.1"/>
    <property type="molecule type" value="Genomic_DNA"/>
</dbReference>
<dbReference type="OrthoDB" id="7626611at2"/>
<comment type="caution">
    <text evidence="4">The sequence shown here is derived from an EMBL/GenBank/DDBJ whole genome shotgun (WGS) entry which is preliminary data.</text>
</comment>
<keyword evidence="1" id="KW-0732">Signal</keyword>
<keyword evidence="5" id="KW-1185">Reference proteome</keyword>
<evidence type="ECO:0000313" key="4">
    <source>
        <dbReference type="EMBL" id="KCZ57890.1"/>
    </source>
</evidence>
<reference evidence="6 7" key="2">
    <citation type="journal article" date="2018" name="Nat. Biotechnol.">
        <title>A standardized bacterial taxonomy based on genome phylogeny substantially revises the tree of life.</title>
        <authorList>
            <person name="Parks D.H."/>
            <person name="Chuvochina M."/>
            <person name="Waite D.W."/>
            <person name="Rinke C."/>
            <person name="Skarshewski A."/>
            <person name="Chaumeil P.A."/>
            <person name="Hugenholtz P."/>
        </authorList>
    </citation>
    <scope>NUCLEOTIDE SEQUENCE [LARGE SCALE GENOMIC DNA]</scope>
    <source>
        <strain evidence="3">UBA10378</strain>
        <strain evidence="2">UBA8557</strain>
    </source>
</reference>
<sequence length="325" mass="33847">MKSIRMIGTAVIALGMAMGASAQSADPISESAAVYGTYQSDVTDVKEKPFASANDIDTALNTLGGHNPDQLSKGWISYSALIASQDPEYRAAVRDIESYYGSDVLLTGLKNDVRYARTLSGGDNAVSMSLAATEADSQRLSATAAYVKEQAYSLQGSGWAKAKIGNSGAKANRLNSIQTVGTPARQPLISAFAASDIDSVLAGAGRVGAPSLWDNVSGAADAIRFPAAVTSGLGLTQKKKVKYGKEPVADQIATLAAYRILGETASSSSQVNSAMAERETRGCLNMANLNLQQCVAAANQQYEVPFCIGEHALADVGQCIGGVYQ</sequence>
<accession>A0A059DX48</accession>
<dbReference type="EMBL" id="AWFH01000063">
    <property type="protein sequence ID" value="KCZ57890.1"/>
    <property type="molecule type" value="Genomic_DNA"/>
</dbReference>
<dbReference type="AlphaFoldDB" id="A0A059DX48"/>
<evidence type="ECO:0000313" key="6">
    <source>
        <dbReference type="Proteomes" id="UP000259173"/>
    </source>
</evidence>
<feature type="chain" id="PRO_5044538435" evidence="1">
    <location>
        <begin position="25"/>
        <end position="325"/>
    </location>
</feature>
<evidence type="ECO:0000256" key="1">
    <source>
        <dbReference type="SAM" id="SignalP"/>
    </source>
</evidence>
<dbReference type="Proteomes" id="UP000024547">
    <property type="component" value="Unassembled WGS sequence"/>
</dbReference>
<dbReference type="eggNOG" id="ENOG5032ZMF">
    <property type="taxonomic scope" value="Bacteria"/>
</dbReference>
<reference evidence="4 5" key="1">
    <citation type="journal article" date="2014" name="Antonie Van Leeuwenhoek">
        <title>Hyphomonas beringensis sp. nov. and Hyphomonas chukchiensis sp. nov., isolated from surface seawater of the Bering Sea and Chukchi Sea.</title>
        <authorList>
            <person name="Li C."/>
            <person name="Lai Q."/>
            <person name="Li G."/>
            <person name="Dong C."/>
            <person name="Wang J."/>
            <person name="Liao Y."/>
            <person name="Shao Z."/>
        </authorList>
    </citation>
    <scope>NUCLEOTIDE SEQUENCE [LARGE SCALE GENOMIC DNA]</scope>
    <source>
        <strain evidence="4 5">22II1-22F38</strain>
    </source>
</reference>
<dbReference type="PATRIC" id="fig|1280948.3.peg.3517"/>
<dbReference type="GeneID" id="92500188"/>
<feature type="signal peptide" evidence="1">
    <location>
        <begin position="1"/>
        <end position="24"/>
    </location>
</feature>